<dbReference type="EMBL" id="JAAAML010000001">
    <property type="protein sequence ID" value="MCO6407936.1"/>
    <property type="molecule type" value="Genomic_DNA"/>
</dbReference>
<evidence type="ECO:0000256" key="5">
    <source>
        <dbReference type="ARBA" id="ARBA00023136"/>
    </source>
</evidence>
<name>A0ABT1CP15_9HYPH</name>
<evidence type="ECO:0000256" key="1">
    <source>
        <dbReference type="ARBA" id="ARBA00004651"/>
    </source>
</evidence>
<keyword evidence="3 6" id="KW-0812">Transmembrane</keyword>
<keyword evidence="9" id="KW-1185">Reference proteome</keyword>
<comment type="caution">
    <text evidence="8">The sequence shown here is derived from an EMBL/GenBank/DDBJ whole genome shotgun (WGS) entry which is preliminary data.</text>
</comment>
<dbReference type="Pfam" id="PF09335">
    <property type="entry name" value="VTT_dom"/>
    <property type="match status" value="1"/>
</dbReference>
<dbReference type="Proteomes" id="UP001320715">
    <property type="component" value="Unassembled WGS sequence"/>
</dbReference>
<feature type="transmembrane region" description="Helical" evidence="6">
    <location>
        <begin position="136"/>
        <end position="156"/>
    </location>
</feature>
<feature type="domain" description="VTT" evidence="7">
    <location>
        <begin position="30"/>
        <end position="157"/>
    </location>
</feature>
<evidence type="ECO:0000313" key="8">
    <source>
        <dbReference type="EMBL" id="MCO6407936.1"/>
    </source>
</evidence>
<gene>
    <name evidence="8" type="ORF">GTW23_07075</name>
</gene>
<feature type="transmembrane region" description="Helical" evidence="6">
    <location>
        <begin position="53"/>
        <end position="79"/>
    </location>
</feature>
<evidence type="ECO:0000256" key="4">
    <source>
        <dbReference type="ARBA" id="ARBA00022989"/>
    </source>
</evidence>
<evidence type="ECO:0000256" key="3">
    <source>
        <dbReference type="ARBA" id="ARBA00022692"/>
    </source>
</evidence>
<reference evidence="8 9" key="1">
    <citation type="submission" date="2020-01" db="EMBL/GenBank/DDBJ databases">
        <title>Genomes of bacteria type strains.</title>
        <authorList>
            <person name="Chen J."/>
            <person name="Zhu S."/>
            <person name="Yang J."/>
        </authorList>
    </citation>
    <scope>NUCLEOTIDE SEQUENCE [LARGE SCALE GENOMIC DNA]</scope>
    <source>
        <strain evidence="8 9">DSM 16655</strain>
    </source>
</reference>
<proteinExistence type="predicted"/>
<organism evidence="8 9">
    <name type="scientific">Hoeflea alexandrii</name>
    <dbReference type="NCBI Taxonomy" id="288436"/>
    <lineage>
        <taxon>Bacteria</taxon>
        <taxon>Pseudomonadati</taxon>
        <taxon>Pseudomonadota</taxon>
        <taxon>Alphaproteobacteria</taxon>
        <taxon>Hyphomicrobiales</taxon>
        <taxon>Rhizobiaceae</taxon>
        <taxon>Hoeflea</taxon>
    </lineage>
</organism>
<evidence type="ECO:0000313" key="9">
    <source>
        <dbReference type="Proteomes" id="UP001320715"/>
    </source>
</evidence>
<keyword evidence="5 6" id="KW-0472">Membrane</keyword>
<evidence type="ECO:0000256" key="2">
    <source>
        <dbReference type="ARBA" id="ARBA00022475"/>
    </source>
</evidence>
<dbReference type="InterPro" id="IPR051311">
    <property type="entry name" value="DedA_domain"/>
</dbReference>
<sequence>MTATLLEFLTSYGLPAAALLLAIGQMGVPLPTSLALLTLGALAANGDTGLANAFIWALGGTVLGDQGGYLAGRFVILSAEGRPGFRGRMARKARSAEPHLARWGGSGVFFTRWLFTPLGPAINIASGIAGLSWPRFSFWGVAGEVVWVSIYIALGYSFGSNIETLAGILGNLSMALAMLALAAFLGWRLLHAVRATQTRAHEDRDEER</sequence>
<evidence type="ECO:0000256" key="6">
    <source>
        <dbReference type="SAM" id="Phobius"/>
    </source>
</evidence>
<dbReference type="PANTHER" id="PTHR42709">
    <property type="entry name" value="ALKALINE PHOSPHATASE LIKE PROTEIN"/>
    <property type="match status" value="1"/>
</dbReference>
<keyword evidence="2" id="KW-1003">Cell membrane</keyword>
<evidence type="ECO:0000259" key="7">
    <source>
        <dbReference type="Pfam" id="PF09335"/>
    </source>
</evidence>
<feature type="transmembrane region" description="Helical" evidence="6">
    <location>
        <begin position="168"/>
        <end position="190"/>
    </location>
</feature>
<keyword evidence="4 6" id="KW-1133">Transmembrane helix</keyword>
<dbReference type="InterPro" id="IPR032816">
    <property type="entry name" value="VTT_dom"/>
</dbReference>
<comment type="subcellular location">
    <subcellularLocation>
        <location evidence="1">Cell membrane</location>
        <topology evidence="1">Multi-pass membrane protein</topology>
    </subcellularLocation>
</comment>
<dbReference type="RefSeq" id="WP_152008446.1">
    <property type="nucleotide sequence ID" value="NZ_JAAAML010000001.1"/>
</dbReference>
<accession>A0ABT1CP15</accession>
<protein>
    <submittedName>
        <fullName evidence="8">DedA family protein</fullName>
    </submittedName>
</protein>
<dbReference type="PANTHER" id="PTHR42709:SF6">
    <property type="entry name" value="UNDECAPRENYL PHOSPHATE TRANSPORTER A"/>
    <property type="match status" value="1"/>
</dbReference>